<dbReference type="SUPFAM" id="SSF55681">
    <property type="entry name" value="Class II aaRS and biotin synthetases"/>
    <property type="match status" value="1"/>
</dbReference>
<dbReference type="Pfam" id="PF03099">
    <property type="entry name" value="BPL_LplA_LipB"/>
    <property type="match status" value="1"/>
</dbReference>
<keyword evidence="1 3" id="KW-0436">Ligase</keyword>
<evidence type="ECO:0000259" key="2">
    <source>
        <dbReference type="PROSITE" id="PS51733"/>
    </source>
</evidence>
<dbReference type="InterPro" id="IPR004408">
    <property type="entry name" value="Biotin_CoA_COase_ligase"/>
</dbReference>
<evidence type="ECO:0000313" key="4">
    <source>
        <dbReference type="Proteomes" id="UP000198324"/>
    </source>
</evidence>
<dbReference type="Gene3D" id="3.30.930.10">
    <property type="entry name" value="Bira Bifunctional Protein, Domain 2"/>
    <property type="match status" value="1"/>
</dbReference>
<dbReference type="GO" id="GO:0005737">
    <property type="term" value="C:cytoplasm"/>
    <property type="evidence" value="ECO:0007669"/>
    <property type="project" value="TreeGrafter"/>
</dbReference>
<evidence type="ECO:0000256" key="1">
    <source>
        <dbReference type="ARBA" id="ARBA00022598"/>
    </source>
</evidence>
<dbReference type="Proteomes" id="UP000198324">
    <property type="component" value="Unassembled WGS sequence"/>
</dbReference>
<sequence length="288" mass="30907">MARSVCIIDTGLPGLAEPVSARQLEKMHPLWATDLASLAPQNHRKAPCPADALLLCGPCTSTMDVARELVERGALGPWGSVLAPMQAAGRGQLRRSWVSRPGNLLATLVCPPAPKPWSDLRPLVFGHLFAEALSELGESAQVKWPNDILCNGKKVAGMLVEERPGCILVGVGVNLAWAPPPEDLRAGRAMDAGQYHPSKEGVGPTQLWRALVNRVETGYMLLLEAFSPKEFLTIFRTRMSWLGGRVLVSEGASVRYEAIVKGISEEGGLVLDRAGQEVVLLAGDVTPV</sequence>
<dbReference type="InterPro" id="IPR004143">
    <property type="entry name" value="BPL_LPL_catalytic"/>
</dbReference>
<dbReference type="InterPro" id="IPR045864">
    <property type="entry name" value="aa-tRNA-synth_II/BPL/LPL"/>
</dbReference>
<proteinExistence type="predicted"/>
<dbReference type="AlphaFoldDB" id="A0A238ZF57"/>
<protein>
    <submittedName>
        <fullName evidence="3">BirA family transcriptional regulator, biotin operon repressor / biotin-[acetyl-CoA-carboxylase] ligase</fullName>
    </submittedName>
</protein>
<dbReference type="OrthoDB" id="9807064at2"/>
<dbReference type="EMBL" id="FZOC01000002">
    <property type="protein sequence ID" value="SNR81732.1"/>
    <property type="molecule type" value="Genomic_DNA"/>
</dbReference>
<name>A0A238ZF57_9BACT</name>
<evidence type="ECO:0000313" key="3">
    <source>
        <dbReference type="EMBL" id="SNR81732.1"/>
    </source>
</evidence>
<dbReference type="GO" id="GO:0004077">
    <property type="term" value="F:biotin--[biotin carboxyl-carrier protein] ligase activity"/>
    <property type="evidence" value="ECO:0007669"/>
    <property type="project" value="InterPro"/>
</dbReference>
<dbReference type="CDD" id="cd16442">
    <property type="entry name" value="BPL"/>
    <property type="match status" value="1"/>
</dbReference>
<dbReference type="PANTHER" id="PTHR12835:SF5">
    <property type="entry name" value="BIOTIN--PROTEIN LIGASE"/>
    <property type="match status" value="1"/>
</dbReference>
<dbReference type="PANTHER" id="PTHR12835">
    <property type="entry name" value="BIOTIN PROTEIN LIGASE"/>
    <property type="match status" value="1"/>
</dbReference>
<gene>
    <name evidence="3" type="ORF">SAMN04488503_1475</name>
</gene>
<accession>A0A238ZF57</accession>
<keyword evidence="4" id="KW-1185">Reference proteome</keyword>
<organism evidence="3 4">
    <name type="scientific">Humidesulfovibrio mexicanus</name>
    <dbReference type="NCBI Taxonomy" id="147047"/>
    <lineage>
        <taxon>Bacteria</taxon>
        <taxon>Pseudomonadati</taxon>
        <taxon>Thermodesulfobacteriota</taxon>
        <taxon>Desulfovibrionia</taxon>
        <taxon>Desulfovibrionales</taxon>
        <taxon>Desulfovibrionaceae</taxon>
        <taxon>Humidesulfovibrio</taxon>
    </lineage>
</organism>
<dbReference type="PROSITE" id="PS51733">
    <property type="entry name" value="BPL_LPL_CATALYTIC"/>
    <property type="match status" value="1"/>
</dbReference>
<reference evidence="3 4" key="1">
    <citation type="submission" date="2017-06" db="EMBL/GenBank/DDBJ databases">
        <authorList>
            <person name="Kim H.J."/>
            <person name="Triplett B.A."/>
        </authorList>
    </citation>
    <scope>NUCLEOTIDE SEQUENCE [LARGE SCALE GENOMIC DNA]</scope>
    <source>
        <strain evidence="3 4">DSM 13116</strain>
    </source>
</reference>
<feature type="domain" description="BPL/LPL catalytic" evidence="2">
    <location>
        <begin position="47"/>
        <end position="223"/>
    </location>
</feature>
<dbReference type="NCBIfam" id="TIGR00121">
    <property type="entry name" value="birA_ligase"/>
    <property type="match status" value="1"/>
</dbReference>